<dbReference type="InterPro" id="IPR049945">
    <property type="entry name" value="AAA_22"/>
</dbReference>
<dbReference type="GO" id="GO:0016887">
    <property type="term" value="F:ATP hydrolysis activity"/>
    <property type="evidence" value="ECO:0007669"/>
    <property type="project" value="InterPro"/>
</dbReference>
<dbReference type="PANTHER" id="PTHR35894">
    <property type="entry name" value="GENERAL SECRETION PATHWAY PROTEIN A-RELATED"/>
    <property type="match status" value="1"/>
</dbReference>
<name>A0A7V3ZSV2_UNCW3</name>
<feature type="domain" description="AAA+ ATPase" evidence="1">
    <location>
        <begin position="44"/>
        <end position="170"/>
    </location>
</feature>
<dbReference type="InterPro" id="IPR052026">
    <property type="entry name" value="ExeA_AAA_ATPase_DNA-bind"/>
</dbReference>
<dbReference type="InterPro" id="IPR003593">
    <property type="entry name" value="AAA+_ATPase"/>
</dbReference>
<comment type="caution">
    <text evidence="2">The sequence shown here is derived from an EMBL/GenBank/DDBJ whole genome shotgun (WGS) entry which is preliminary data.</text>
</comment>
<evidence type="ECO:0000259" key="1">
    <source>
        <dbReference type="SMART" id="SM00382"/>
    </source>
</evidence>
<dbReference type="PANTHER" id="PTHR35894:SF1">
    <property type="entry name" value="PHOSPHORIBULOKINASE _ URIDINE KINASE FAMILY"/>
    <property type="match status" value="1"/>
</dbReference>
<dbReference type="InterPro" id="IPR027417">
    <property type="entry name" value="P-loop_NTPase"/>
</dbReference>
<dbReference type="SUPFAM" id="SSF52540">
    <property type="entry name" value="P-loop containing nucleoside triphosphate hydrolases"/>
    <property type="match status" value="1"/>
</dbReference>
<dbReference type="AlphaFoldDB" id="A0A7V3ZSV2"/>
<dbReference type="EMBL" id="DTDP01000066">
    <property type="protein sequence ID" value="HGK53677.1"/>
    <property type="molecule type" value="Genomic_DNA"/>
</dbReference>
<accession>A0A7V3ZSV2</accession>
<gene>
    <name evidence="2" type="ORF">ENU72_01475</name>
</gene>
<protein>
    <submittedName>
        <fullName evidence="2">AAA family ATPase</fullName>
    </submittedName>
</protein>
<organism evidence="2">
    <name type="scientific">candidate division WOR-3 bacterium</name>
    <dbReference type="NCBI Taxonomy" id="2052148"/>
    <lineage>
        <taxon>Bacteria</taxon>
        <taxon>Bacteria division WOR-3</taxon>
    </lineage>
</organism>
<dbReference type="SMART" id="SM00382">
    <property type="entry name" value="AAA"/>
    <property type="match status" value="1"/>
</dbReference>
<reference evidence="2" key="1">
    <citation type="journal article" date="2020" name="mSystems">
        <title>Genome- and Community-Level Interaction Insights into Carbon Utilization and Element Cycling Functions of Hydrothermarchaeota in Hydrothermal Sediment.</title>
        <authorList>
            <person name="Zhou Z."/>
            <person name="Liu Y."/>
            <person name="Xu W."/>
            <person name="Pan J."/>
            <person name="Luo Z.H."/>
            <person name="Li M."/>
        </authorList>
    </citation>
    <scope>NUCLEOTIDE SEQUENCE [LARGE SCALE GENOMIC DNA]</scope>
    <source>
        <strain evidence="2">SpSt-695</strain>
    </source>
</reference>
<sequence length="268" mass="31361">MLIEEYFGFKKHPFLNTCDLEFLFWSSEFKEGYARLLYSITESKAGLSLIIGEIGCGKTMLCKALKRDIEERKSKTSLIENPVLTPKEFLMRINLDFFEEEKKGTKAYIFKEVEKNIKKRKENYVILIDEAQILPSKTLEEIRLLLNLEDKEGKLIQIVLFGQMDLKKKLQKEKPLKQRIGIAYTLSPLNEKETREYINHRLKVAGASYEIFEEKAISEIHSFTNGIPRLINIICSNSLFAAFTKDKKRIDENIIKMVIEDYRKNLME</sequence>
<dbReference type="Pfam" id="PF13401">
    <property type="entry name" value="AAA_22"/>
    <property type="match status" value="1"/>
</dbReference>
<evidence type="ECO:0000313" key="2">
    <source>
        <dbReference type="EMBL" id="HGK53677.1"/>
    </source>
</evidence>
<proteinExistence type="predicted"/>
<dbReference type="Gene3D" id="3.40.50.300">
    <property type="entry name" value="P-loop containing nucleotide triphosphate hydrolases"/>
    <property type="match status" value="1"/>
</dbReference>